<dbReference type="InterPro" id="IPR002725">
    <property type="entry name" value="YgjP-like_metallopeptidase"/>
</dbReference>
<feature type="domain" description="YgjP-like metallopeptidase" evidence="1">
    <location>
        <begin position="12"/>
        <end position="214"/>
    </location>
</feature>
<dbReference type="Pfam" id="PF01863">
    <property type="entry name" value="YgjP-like"/>
    <property type="match status" value="1"/>
</dbReference>
<proteinExistence type="predicted"/>
<dbReference type="InterPro" id="IPR053136">
    <property type="entry name" value="UTP_pyrophosphatase-like"/>
</dbReference>
<gene>
    <name evidence="2" type="ORF">MBFIL_02010</name>
</gene>
<dbReference type="PANTHER" id="PTHR30399:SF1">
    <property type="entry name" value="UTP PYROPHOSPHATASE"/>
    <property type="match status" value="1"/>
</dbReference>
<comment type="caution">
    <text evidence="2">The sequence shown here is derived from an EMBL/GenBank/DDBJ whole genome shotgun (WGS) entry which is preliminary data.</text>
</comment>
<dbReference type="CDD" id="cd07344">
    <property type="entry name" value="M48_yhfN_like"/>
    <property type="match status" value="1"/>
</dbReference>
<dbReference type="RefSeq" id="WP_066970606.1">
    <property type="nucleotide sequence ID" value="NZ_LWMT01000025.1"/>
</dbReference>
<name>A0A166F6B2_9EURY</name>
<reference evidence="2 3" key="1">
    <citation type="submission" date="2016-04" db="EMBL/GenBank/DDBJ databases">
        <title>Genome sequence of Methanobrevibacter filiformis DSM 11501.</title>
        <authorList>
            <person name="Poehlein A."/>
            <person name="Seedorf H."/>
            <person name="Daniel R."/>
        </authorList>
    </citation>
    <scope>NUCLEOTIDE SEQUENCE [LARGE SCALE GENOMIC DNA]</scope>
    <source>
        <strain evidence="2 3">DSM 11501</strain>
    </source>
</reference>
<dbReference type="Gene3D" id="3.30.2010.10">
    <property type="entry name" value="Metalloproteases ('zincins'), catalytic domain"/>
    <property type="match status" value="1"/>
</dbReference>
<keyword evidence="3" id="KW-1185">Reference proteome</keyword>
<accession>A0A166F6B2</accession>
<evidence type="ECO:0000313" key="2">
    <source>
        <dbReference type="EMBL" id="KZX17359.1"/>
    </source>
</evidence>
<organism evidence="2 3">
    <name type="scientific">Methanobrevibacter filiformis</name>
    <dbReference type="NCBI Taxonomy" id="55758"/>
    <lineage>
        <taxon>Archaea</taxon>
        <taxon>Methanobacteriati</taxon>
        <taxon>Methanobacteriota</taxon>
        <taxon>Methanomada group</taxon>
        <taxon>Methanobacteria</taxon>
        <taxon>Methanobacteriales</taxon>
        <taxon>Methanobacteriaceae</taxon>
        <taxon>Methanobrevibacter</taxon>
    </lineage>
</organism>
<dbReference type="PANTHER" id="PTHR30399">
    <property type="entry name" value="UNCHARACTERIZED PROTEIN YGJP"/>
    <property type="match status" value="1"/>
</dbReference>
<sequence>MIEYKLVQTNRKTVSIKIKKDTTVEVRAPNNISKAQIDEIVKSRENWIKEHLEKVKKEHDQRKKFNLNFGDYVLIRGNKKQICSTNKNIASYEDNKFLIPEFCNNDQIKEIIINLYKMIAKEHILSRVIHFKEEMNVEPTGFRITSAKTRWGSCSGKNSINFTWKLVMADDEIIDYVVVHELSHIKEHNHSKNFWKEVEKIIPDYNVKKEKLKDLQYKLNTENWE</sequence>
<dbReference type="Proteomes" id="UP000077066">
    <property type="component" value="Unassembled WGS sequence"/>
</dbReference>
<dbReference type="STRING" id="55758.MBFIL_02010"/>
<dbReference type="OrthoDB" id="308128at2157"/>
<protein>
    <recommendedName>
        <fullName evidence="1">YgjP-like metallopeptidase domain-containing protein</fullName>
    </recommendedName>
</protein>
<dbReference type="EMBL" id="LWMT01000025">
    <property type="protein sequence ID" value="KZX17359.1"/>
    <property type="molecule type" value="Genomic_DNA"/>
</dbReference>
<evidence type="ECO:0000259" key="1">
    <source>
        <dbReference type="Pfam" id="PF01863"/>
    </source>
</evidence>
<evidence type="ECO:0000313" key="3">
    <source>
        <dbReference type="Proteomes" id="UP000077066"/>
    </source>
</evidence>
<dbReference type="PATRIC" id="fig|55758.3.peg.223"/>
<dbReference type="AlphaFoldDB" id="A0A166F6B2"/>